<organism evidence="6 7">
    <name type="scientific">Anthostomella pinea</name>
    <dbReference type="NCBI Taxonomy" id="933095"/>
    <lineage>
        <taxon>Eukaryota</taxon>
        <taxon>Fungi</taxon>
        <taxon>Dikarya</taxon>
        <taxon>Ascomycota</taxon>
        <taxon>Pezizomycotina</taxon>
        <taxon>Sordariomycetes</taxon>
        <taxon>Xylariomycetidae</taxon>
        <taxon>Xylariales</taxon>
        <taxon>Xylariaceae</taxon>
        <taxon>Anthostomella</taxon>
    </lineage>
</organism>
<dbReference type="InterPro" id="IPR000172">
    <property type="entry name" value="GMC_OxRdtase_N"/>
</dbReference>
<dbReference type="GO" id="GO:0050660">
    <property type="term" value="F:flavin adenine dinucleotide binding"/>
    <property type="evidence" value="ECO:0007669"/>
    <property type="project" value="InterPro"/>
</dbReference>
<comment type="caution">
    <text evidence="6">The sequence shown here is derived from an EMBL/GenBank/DDBJ whole genome shotgun (WGS) entry which is preliminary data.</text>
</comment>
<evidence type="ECO:0000256" key="3">
    <source>
        <dbReference type="RuleBase" id="RU003968"/>
    </source>
</evidence>
<sequence length="607" mass="66176">MGIYTTLPQEIQEVDVIIAGGGTAGCIVASRLADADPELSVLIIESGRDNYNVPTVVHLVLWRGNHAPEEPRIYIHKAVKEEQLAGRESMVLVGNMLGGSSSMNLMMYTRAQRCDYDSWGVKGWSSDDLHPYLQKFQTYHGHGKSENHGHEGPIHVSGGPFRSTEAESDFIAAMQRVGYPEVENLQDFQSVGVAPIQKYVSPEGQRQDVAHTYLHPRLQDGKHANLHVLVESQVVRVTFDGDKRASGVEFRPNPAMQSTSVEDPVGAVKARKLVVISCGTLSTPSVLERSGVGSTEVLREAGVAAIAHLPGVGHDYQDHNMSMYAYKLGVGPELTFDAIQFGNTSIPELIAKKDQILGWNGIDASSKIRPTESEVDALGADFRKAWDRDFGKTPSKPLASMIFIAGLLADRAYGSQAAPGNTSLLASIRLIHTLAEHITGPDVNDPPCFRTGFLSDEHGLDLKAQVWAYKKQREIVRRMTLHRGGLTYRLPKFPPGSPASYDVEVADGVAPDVVEDLEYTPSDDAIIEDWIRRNMTTSWHGLGTCKMAPRDEMGVVDEALGVYGVSGLKIADLSIVPENVCANTMNTALMIGEKAADIFIRELGLAQ</sequence>
<reference evidence="6" key="1">
    <citation type="submission" date="2023-10" db="EMBL/GenBank/DDBJ databases">
        <authorList>
            <person name="Hackl T."/>
        </authorList>
    </citation>
    <scope>NUCLEOTIDE SEQUENCE</scope>
</reference>
<gene>
    <name evidence="6" type="ORF">KHLLAP_LOCUS14134</name>
</gene>
<keyword evidence="3" id="KW-0285">Flavoprotein</keyword>
<feature type="binding site" evidence="2">
    <location>
        <position position="234"/>
    </location>
    <ligand>
        <name>FAD</name>
        <dbReference type="ChEBI" id="CHEBI:57692"/>
    </ligand>
</feature>
<keyword evidence="7" id="KW-1185">Reference proteome</keyword>
<evidence type="ECO:0000259" key="4">
    <source>
        <dbReference type="PROSITE" id="PS00623"/>
    </source>
</evidence>
<comment type="similarity">
    <text evidence="1 3">Belongs to the GMC oxidoreductase family.</text>
</comment>
<dbReference type="EMBL" id="CAUWAG010000020">
    <property type="protein sequence ID" value="CAJ2513666.1"/>
    <property type="molecule type" value="Genomic_DNA"/>
</dbReference>
<dbReference type="Gene3D" id="3.30.560.10">
    <property type="entry name" value="Glucose Oxidase, domain 3"/>
    <property type="match status" value="1"/>
</dbReference>
<proteinExistence type="inferred from homology"/>
<protein>
    <submittedName>
        <fullName evidence="6">Uu.00g017850.m01.CDS01</fullName>
    </submittedName>
</protein>
<evidence type="ECO:0000259" key="5">
    <source>
        <dbReference type="PROSITE" id="PS00624"/>
    </source>
</evidence>
<dbReference type="Proteomes" id="UP001295740">
    <property type="component" value="Unassembled WGS sequence"/>
</dbReference>
<dbReference type="InterPro" id="IPR007867">
    <property type="entry name" value="GMC_OxRtase_C"/>
</dbReference>
<accession>A0AAI8VZ14</accession>
<dbReference type="AlphaFoldDB" id="A0AAI8VZ14"/>
<feature type="binding site" evidence="2">
    <location>
        <begin position="539"/>
        <end position="540"/>
    </location>
    <ligand>
        <name>FAD</name>
        <dbReference type="ChEBI" id="CHEBI:57692"/>
    </ligand>
</feature>
<evidence type="ECO:0000313" key="6">
    <source>
        <dbReference type="EMBL" id="CAJ2513666.1"/>
    </source>
</evidence>
<feature type="domain" description="Glucose-methanol-choline oxidoreductase N-terminal" evidence="4">
    <location>
        <begin position="94"/>
        <end position="117"/>
    </location>
</feature>
<dbReference type="InterPro" id="IPR012132">
    <property type="entry name" value="GMC_OxRdtase"/>
</dbReference>
<dbReference type="Pfam" id="PF05199">
    <property type="entry name" value="GMC_oxred_C"/>
    <property type="match status" value="1"/>
</dbReference>
<dbReference type="Gene3D" id="3.50.50.60">
    <property type="entry name" value="FAD/NAD(P)-binding domain"/>
    <property type="match status" value="1"/>
</dbReference>
<dbReference type="Pfam" id="PF00732">
    <property type="entry name" value="GMC_oxred_N"/>
    <property type="match status" value="1"/>
</dbReference>
<comment type="cofactor">
    <cofactor evidence="2">
        <name>FAD</name>
        <dbReference type="ChEBI" id="CHEBI:57692"/>
    </cofactor>
</comment>
<dbReference type="SUPFAM" id="SSF51905">
    <property type="entry name" value="FAD/NAD(P)-binding domain"/>
    <property type="match status" value="1"/>
</dbReference>
<dbReference type="GO" id="GO:0016614">
    <property type="term" value="F:oxidoreductase activity, acting on CH-OH group of donors"/>
    <property type="evidence" value="ECO:0007669"/>
    <property type="project" value="InterPro"/>
</dbReference>
<evidence type="ECO:0000313" key="7">
    <source>
        <dbReference type="Proteomes" id="UP001295740"/>
    </source>
</evidence>
<dbReference type="InterPro" id="IPR036188">
    <property type="entry name" value="FAD/NAD-bd_sf"/>
</dbReference>
<dbReference type="PANTHER" id="PTHR11552:SF78">
    <property type="entry name" value="GLUCOSE-METHANOL-CHOLINE OXIDOREDUCTASE N-TERMINAL DOMAIN-CONTAINING PROTEIN"/>
    <property type="match status" value="1"/>
</dbReference>
<dbReference type="PROSITE" id="PS00624">
    <property type="entry name" value="GMC_OXRED_2"/>
    <property type="match status" value="1"/>
</dbReference>
<name>A0AAI8VZ14_9PEZI</name>
<evidence type="ECO:0000256" key="2">
    <source>
        <dbReference type="PIRSR" id="PIRSR000137-2"/>
    </source>
</evidence>
<dbReference type="PROSITE" id="PS00623">
    <property type="entry name" value="GMC_OXRED_1"/>
    <property type="match status" value="1"/>
</dbReference>
<feature type="domain" description="Glucose-methanol-choline oxidoreductase N-terminal" evidence="5">
    <location>
        <begin position="279"/>
        <end position="293"/>
    </location>
</feature>
<dbReference type="PIRSF" id="PIRSF000137">
    <property type="entry name" value="Alcohol_oxidase"/>
    <property type="match status" value="1"/>
</dbReference>
<dbReference type="SUPFAM" id="SSF54373">
    <property type="entry name" value="FAD-linked reductases, C-terminal domain"/>
    <property type="match status" value="1"/>
</dbReference>
<dbReference type="PANTHER" id="PTHR11552">
    <property type="entry name" value="GLUCOSE-METHANOL-CHOLINE GMC OXIDOREDUCTASE"/>
    <property type="match status" value="1"/>
</dbReference>
<keyword evidence="2 3" id="KW-0274">FAD</keyword>
<evidence type="ECO:0000256" key="1">
    <source>
        <dbReference type="ARBA" id="ARBA00010790"/>
    </source>
</evidence>